<keyword evidence="2" id="KW-0679">Respiratory chain</keyword>
<accession>A0A2S5BCY6</accession>
<dbReference type="AlphaFoldDB" id="A0A2S5BCY6"/>
<comment type="caution">
    <text evidence="3">The sequence shown here is derived from an EMBL/GenBank/DDBJ whole genome shotgun (WGS) entry which is preliminary data.</text>
</comment>
<dbReference type="OrthoDB" id="274641at2759"/>
<dbReference type="EMBL" id="PJQD01000023">
    <property type="protein sequence ID" value="POY74601.1"/>
    <property type="molecule type" value="Genomic_DNA"/>
</dbReference>
<keyword evidence="2" id="KW-0813">Transport</keyword>
<dbReference type="Proteomes" id="UP000237144">
    <property type="component" value="Unassembled WGS sequence"/>
</dbReference>
<name>A0A2S5BCY6_9BASI</name>
<dbReference type="GO" id="GO:0006979">
    <property type="term" value="P:response to oxidative stress"/>
    <property type="evidence" value="ECO:0007669"/>
    <property type="project" value="TreeGrafter"/>
</dbReference>
<dbReference type="PANTHER" id="PTHR12910">
    <property type="entry name" value="NADH-UBIQUINONE OXIDOREDUCTASE SUBUNIT B17.2"/>
    <property type="match status" value="1"/>
</dbReference>
<dbReference type="PANTHER" id="PTHR12910:SF2">
    <property type="entry name" value="NADH DEHYDROGENASE [UBIQUINONE] 1 ALPHA SUBCOMPLEX SUBUNIT 12"/>
    <property type="match status" value="1"/>
</dbReference>
<dbReference type="InterPro" id="IPR007763">
    <property type="entry name" value="NDUFA12"/>
</dbReference>
<evidence type="ECO:0000313" key="3">
    <source>
        <dbReference type="EMBL" id="POY74601.1"/>
    </source>
</evidence>
<organism evidence="3 4">
    <name type="scientific">Rhodotorula taiwanensis</name>
    <dbReference type="NCBI Taxonomy" id="741276"/>
    <lineage>
        <taxon>Eukaryota</taxon>
        <taxon>Fungi</taxon>
        <taxon>Dikarya</taxon>
        <taxon>Basidiomycota</taxon>
        <taxon>Pucciniomycotina</taxon>
        <taxon>Microbotryomycetes</taxon>
        <taxon>Sporidiobolales</taxon>
        <taxon>Sporidiobolaceae</taxon>
        <taxon>Rhodotorula</taxon>
    </lineage>
</organism>
<comment type="function">
    <text evidence="2">Accessory subunit of the mitochondrial membrane respiratory chain NADH dehydrogenase (Complex I), that is believed not to be involved in catalysis. Complex I functions in the transfer of electrons from NADH to the respiratory chain. The immediate electron acceptor for the enzyme is believed to be ubiquinone.</text>
</comment>
<comment type="similarity">
    <text evidence="1 2">Belongs to the complex I NDUFA12 subunit family.</text>
</comment>
<evidence type="ECO:0000256" key="2">
    <source>
        <dbReference type="RuleBase" id="RU363103"/>
    </source>
</evidence>
<evidence type="ECO:0000256" key="1">
    <source>
        <dbReference type="ARBA" id="ARBA00007355"/>
    </source>
</evidence>
<gene>
    <name evidence="3" type="ORF">BMF94_2362</name>
</gene>
<keyword evidence="2" id="KW-0999">Mitochondrion inner membrane</keyword>
<dbReference type="Pfam" id="PF05071">
    <property type="entry name" value="NDUFA12"/>
    <property type="match status" value="1"/>
</dbReference>
<comment type="subcellular location">
    <subcellularLocation>
        <location evidence="2">Mitochondrion inner membrane</location>
        <topology evidence="2">Peripheral membrane protein</topology>
        <orientation evidence="2">Matrix side</orientation>
    </subcellularLocation>
</comment>
<dbReference type="GO" id="GO:0045271">
    <property type="term" value="C:respiratory chain complex I"/>
    <property type="evidence" value="ECO:0007669"/>
    <property type="project" value="InterPro"/>
</dbReference>
<dbReference type="STRING" id="741276.A0A2S5BCY6"/>
<keyword evidence="2" id="KW-0472">Membrane</keyword>
<reference evidence="3 4" key="1">
    <citation type="journal article" date="2018" name="Front. Microbiol.">
        <title>Prospects for Fungal Bioremediation of Acidic Radioactive Waste Sites: Characterization and Genome Sequence of Rhodotorula taiwanensis MD1149.</title>
        <authorList>
            <person name="Tkavc R."/>
            <person name="Matrosova V.Y."/>
            <person name="Grichenko O.E."/>
            <person name="Gostincar C."/>
            <person name="Volpe R.P."/>
            <person name="Klimenkova P."/>
            <person name="Gaidamakova E.K."/>
            <person name="Zhou C.E."/>
            <person name="Stewart B.J."/>
            <person name="Lyman M.G."/>
            <person name="Malfatti S.A."/>
            <person name="Rubinfeld B."/>
            <person name="Courtot M."/>
            <person name="Singh J."/>
            <person name="Dalgard C.L."/>
            <person name="Hamilton T."/>
            <person name="Frey K.G."/>
            <person name="Gunde-Cimerman N."/>
            <person name="Dugan L."/>
            <person name="Daly M.J."/>
        </authorList>
    </citation>
    <scope>NUCLEOTIDE SEQUENCE [LARGE SCALE GENOMIC DNA]</scope>
    <source>
        <strain evidence="3 4">MD1149</strain>
    </source>
</reference>
<keyword evidence="4" id="KW-1185">Reference proteome</keyword>
<evidence type="ECO:0000313" key="4">
    <source>
        <dbReference type="Proteomes" id="UP000237144"/>
    </source>
</evidence>
<proteinExistence type="inferred from homology"/>
<sequence>MSYLTPSFNRLLANIRQAGWKQAWRDYQYIGEPKFGKLMGQDEHGNKYYENMNETLWRHRWVDYASHDYNASQISSEWHAWIQHTRHEPPTNDVVLQQAKKPWMIPHHENLTGTRGAYKPYSTTKAKIANWEPTVSARP</sequence>
<keyword evidence="2" id="KW-0249">Electron transport</keyword>
<dbReference type="GO" id="GO:0005743">
    <property type="term" value="C:mitochondrial inner membrane"/>
    <property type="evidence" value="ECO:0007669"/>
    <property type="project" value="UniProtKB-SubCell"/>
</dbReference>
<keyword evidence="2" id="KW-0496">Mitochondrion</keyword>
<protein>
    <recommendedName>
        <fullName evidence="2">NADH dehydrogenase [ubiquinone] 1 alpha subcomplex subunit</fullName>
    </recommendedName>
</protein>